<name>A0A6P3XP28_DINQU</name>
<dbReference type="RefSeq" id="XP_014480156.1">
    <property type="nucleotide sequence ID" value="XM_014624670.1"/>
</dbReference>
<sequence length="101" mass="11086">MTAPDETFFRDSNVKRRTVTELRTEEYSTTNDTGRNASAALSTRAQGIRCIRNGPAEVRSEGEGSDLSKYCFQTRLVNDVKQPISDKGTAARLIVDGVLSS</sequence>
<dbReference type="GeneID" id="106747285"/>
<reference evidence="2" key="1">
    <citation type="submission" date="2025-08" db="UniProtKB">
        <authorList>
            <consortium name="RefSeq"/>
        </authorList>
    </citation>
    <scope>IDENTIFICATION</scope>
</reference>
<dbReference type="Proteomes" id="UP000515204">
    <property type="component" value="Unplaced"/>
</dbReference>
<proteinExistence type="predicted"/>
<dbReference type="AlphaFoldDB" id="A0A6P3XP28"/>
<gene>
    <name evidence="2" type="primary">LOC106747285</name>
</gene>
<keyword evidence="1" id="KW-1185">Reference proteome</keyword>
<protein>
    <submittedName>
        <fullName evidence="2">Uncharacterized protein LOC106747285 isoform X1</fullName>
    </submittedName>
</protein>
<dbReference type="KEGG" id="dqu:106747285"/>
<evidence type="ECO:0000313" key="1">
    <source>
        <dbReference type="Proteomes" id="UP000515204"/>
    </source>
</evidence>
<accession>A0A6P3XP28</accession>
<organism evidence="1 2">
    <name type="scientific">Dinoponera quadriceps</name>
    <name type="common">South American ant</name>
    <dbReference type="NCBI Taxonomy" id="609295"/>
    <lineage>
        <taxon>Eukaryota</taxon>
        <taxon>Metazoa</taxon>
        <taxon>Ecdysozoa</taxon>
        <taxon>Arthropoda</taxon>
        <taxon>Hexapoda</taxon>
        <taxon>Insecta</taxon>
        <taxon>Pterygota</taxon>
        <taxon>Neoptera</taxon>
        <taxon>Endopterygota</taxon>
        <taxon>Hymenoptera</taxon>
        <taxon>Apocrita</taxon>
        <taxon>Aculeata</taxon>
        <taxon>Formicoidea</taxon>
        <taxon>Formicidae</taxon>
        <taxon>Ponerinae</taxon>
        <taxon>Ponerini</taxon>
        <taxon>Dinoponera</taxon>
    </lineage>
</organism>
<evidence type="ECO:0000313" key="2">
    <source>
        <dbReference type="RefSeq" id="XP_014480156.1"/>
    </source>
</evidence>